<keyword evidence="2" id="KW-1185">Reference proteome</keyword>
<accession>A0A2U1SNI9</accession>
<evidence type="ECO:0000313" key="1">
    <source>
        <dbReference type="EMBL" id="PWB93179.1"/>
    </source>
</evidence>
<gene>
    <name evidence="1" type="ORF">C5689_14400</name>
</gene>
<comment type="caution">
    <text evidence="1">The sequence shown here is derived from an EMBL/GenBank/DDBJ whole genome shotgun (WGS) entry which is preliminary data.</text>
</comment>
<dbReference type="EMBL" id="PUIV01000026">
    <property type="protein sequence ID" value="PWB93179.1"/>
    <property type="molecule type" value="Genomic_DNA"/>
</dbReference>
<dbReference type="AlphaFoldDB" id="A0A2U1SNI9"/>
<sequence>MIETGSYELLSFEEARQKLRFDREISLGLFDLSSFRIAYCSGDFVYVGDIELYQWMWCDKIAGLVVDGDMTIEGDLMDNSFDGAAAFVLARGNLRARTVTLGGAEVVVRGDLRAEGPVFNSSTAGRCEIGGSLHASHLVTDDHATVVAGRAPARSFALGYVDPTMSEKLRPAKSYLDLLTPEAAEEFDAQFRGAGPEIVMRIVAAIRAGRSVLRV</sequence>
<proteinExistence type="predicted"/>
<dbReference type="Proteomes" id="UP000245137">
    <property type="component" value="Unassembled WGS sequence"/>
</dbReference>
<dbReference type="RefSeq" id="WP_108917963.1">
    <property type="nucleotide sequence ID" value="NZ_BGJY01000014.1"/>
</dbReference>
<organism evidence="1 2">
    <name type="scientific">Methylosinus sporium</name>
    <dbReference type="NCBI Taxonomy" id="428"/>
    <lineage>
        <taxon>Bacteria</taxon>
        <taxon>Pseudomonadati</taxon>
        <taxon>Pseudomonadota</taxon>
        <taxon>Alphaproteobacteria</taxon>
        <taxon>Hyphomicrobiales</taxon>
        <taxon>Methylocystaceae</taxon>
        <taxon>Methylosinus</taxon>
    </lineage>
</organism>
<evidence type="ECO:0000313" key="2">
    <source>
        <dbReference type="Proteomes" id="UP000245137"/>
    </source>
</evidence>
<dbReference type="OrthoDB" id="8452540at2"/>
<reference evidence="1 2" key="1">
    <citation type="journal article" date="2018" name="Appl. Microbiol. Biotechnol.">
        <title>Co-cultivation of the strictly anaerobic methanogen Methanosarcina barkeri with aerobic methanotrophs in an oxygen-limited membrane bioreactor.</title>
        <authorList>
            <person name="In 't Zandt M.H."/>
            <person name="van den Bosch T.J.M."/>
            <person name="Rijkers R."/>
            <person name="van Kessel M.A.H.J."/>
            <person name="Jetten M.S.M."/>
            <person name="Welte C.U."/>
        </authorList>
    </citation>
    <scope>NUCLEOTIDE SEQUENCE [LARGE SCALE GENOMIC DNA]</scope>
    <source>
        <strain evidence="1 2">DSM 17706</strain>
    </source>
</reference>
<protein>
    <submittedName>
        <fullName evidence="1">Uncharacterized protein</fullName>
    </submittedName>
</protein>
<name>A0A2U1SNI9_METSR</name>